<keyword evidence="4" id="KW-1185">Reference proteome</keyword>
<dbReference type="PANTHER" id="PTHR36927">
    <property type="entry name" value="BLR4337 PROTEIN"/>
    <property type="match status" value="1"/>
</dbReference>
<keyword evidence="1" id="KW-0812">Transmembrane</keyword>
<sequence length="376" mass="42674">MTTETTRYHGLDLLRAVAMLLGIVFHAPIIYYIPEMADGFREFGISTDMIPKMELWLQILTQWTHNWRMPVFFMISGFFALMVFERRGPGYLFKDRFVRLGLTMIIFASLMDMLDGHFAGQLNHFWFLYYLIIITFLASIIWAMMRPASEGVAAWRVSNGLFTALLLALIPVRMLCDQLDGGAIRIAETYIDIKFGGLIYFARCFLVGAALYIRRDLLAPLSRRSNLMIVGLFAVGAFILTFQYVDGFFGHRRSPDISLTDTLLGSVFAASSAVLWCMFMLGASHALVTHSTALIRWLVELSYPVYILHLVPAMLVSAILIGQGFSQLMVVSGTIIATFVISMIGYYVLIKFTPLSWIINGYRKSWLKLPFGQHTR</sequence>
<feature type="transmembrane region" description="Helical" evidence="1">
    <location>
        <begin position="265"/>
        <end position="289"/>
    </location>
</feature>
<gene>
    <name evidence="3" type="ordered locus">SAR116_0956</name>
</gene>
<name>D5BSF2_PUNMI</name>
<dbReference type="Proteomes" id="UP000007460">
    <property type="component" value="Chromosome"/>
</dbReference>
<feature type="transmembrane region" description="Helical" evidence="1">
    <location>
        <begin position="96"/>
        <end position="114"/>
    </location>
</feature>
<feature type="transmembrane region" description="Helical" evidence="1">
    <location>
        <begin position="328"/>
        <end position="349"/>
    </location>
</feature>
<dbReference type="RefSeq" id="WP_013045828.1">
    <property type="nucleotide sequence ID" value="NC_014010.1"/>
</dbReference>
<organism evidence="3 4">
    <name type="scientific">Puniceispirillum marinum (strain IMCC1322)</name>
    <dbReference type="NCBI Taxonomy" id="488538"/>
    <lineage>
        <taxon>Bacteria</taxon>
        <taxon>Pseudomonadati</taxon>
        <taxon>Pseudomonadota</taxon>
        <taxon>Alphaproteobacteria</taxon>
        <taxon>Candidatus Puniceispirillales</taxon>
        <taxon>Candidatus Puniceispirillaceae</taxon>
        <taxon>Candidatus Puniceispirillum</taxon>
    </lineage>
</organism>
<feature type="transmembrane region" description="Helical" evidence="1">
    <location>
        <begin position="195"/>
        <end position="213"/>
    </location>
</feature>
<evidence type="ECO:0000256" key="1">
    <source>
        <dbReference type="SAM" id="Phobius"/>
    </source>
</evidence>
<dbReference type="HOGENOM" id="CLU_036182_1_1_5"/>
<feature type="transmembrane region" description="Helical" evidence="1">
    <location>
        <begin position="301"/>
        <end position="322"/>
    </location>
</feature>
<feature type="transmembrane region" description="Helical" evidence="1">
    <location>
        <begin position="225"/>
        <end position="245"/>
    </location>
</feature>
<dbReference type="STRING" id="488538.SAR116_0956"/>
<keyword evidence="1" id="KW-1133">Transmembrane helix</keyword>
<feature type="transmembrane region" description="Helical" evidence="1">
    <location>
        <begin position="157"/>
        <end position="175"/>
    </location>
</feature>
<evidence type="ECO:0000259" key="2">
    <source>
        <dbReference type="Pfam" id="PF01757"/>
    </source>
</evidence>
<keyword evidence="1" id="KW-0472">Membrane</keyword>
<feature type="transmembrane region" description="Helical" evidence="1">
    <location>
        <begin position="12"/>
        <end position="33"/>
    </location>
</feature>
<dbReference type="GO" id="GO:0016747">
    <property type="term" value="F:acyltransferase activity, transferring groups other than amino-acyl groups"/>
    <property type="evidence" value="ECO:0007669"/>
    <property type="project" value="InterPro"/>
</dbReference>
<dbReference type="InterPro" id="IPR002656">
    <property type="entry name" value="Acyl_transf_3_dom"/>
</dbReference>
<protein>
    <submittedName>
        <fullName evidence="3">MDO-like protein</fullName>
    </submittedName>
</protein>
<dbReference type="PANTHER" id="PTHR36927:SF1">
    <property type="entry name" value="MDO-LIKE PROTEIN"/>
    <property type="match status" value="1"/>
</dbReference>
<feature type="transmembrane region" description="Helical" evidence="1">
    <location>
        <begin position="126"/>
        <end position="145"/>
    </location>
</feature>
<dbReference type="OrthoDB" id="8288190at2"/>
<feature type="domain" description="Acyltransferase 3" evidence="2">
    <location>
        <begin position="9"/>
        <end position="346"/>
    </location>
</feature>
<feature type="transmembrane region" description="Helical" evidence="1">
    <location>
        <begin position="67"/>
        <end position="84"/>
    </location>
</feature>
<proteinExistence type="predicted"/>
<dbReference type="eggNOG" id="COG1835">
    <property type="taxonomic scope" value="Bacteria"/>
</dbReference>
<evidence type="ECO:0000313" key="4">
    <source>
        <dbReference type="Proteomes" id="UP000007460"/>
    </source>
</evidence>
<evidence type="ECO:0000313" key="3">
    <source>
        <dbReference type="EMBL" id="ADE39199.1"/>
    </source>
</evidence>
<accession>D5BSF2</accession>
<dbReference type="EMBL" id="CP001751">
    <property type="protein sequence ID" value="ADE39199.1"/>
    <property type="molecule type" value="Genomic_DNA"/>
</dbReference>
<reference evidence="3 4" key="1">
    <citation type="journal article" date="2010" name="J. Bacteriol.">
        <title>Complete genome sequence of "Candidatus Puniceispirillum marinum" IMCC1322, a representative of the SAR116 clade in the Alphaproteobacteria.</title>
        <authorList>
            <person name="Oh H.M."/>
            <person name="Kwon K.K."/>
            <person name="Kang I."/>
            <person name="Kang S.G."/>
            <person name="Lee J.H."/>
            <person name="Kim S.J."/>
            <person name="Cho J.C."/>
        </authorList>
    </citation>
    <scope>NUCLEOTIDE SEQUENCE [LARGE SCALE GENOMIC DNA]</scope>
    <source>
        <strain evidence="3 4">IMCC1322</strain>
    </source>
</reference>
<dbReference type="KEGG" id="apb:SAR116_0956"/>
<dbReference type="Pfam" id="PF01757">
    <property type="entry name" value="Acyl_transf_3"/>
    <property type="match status" value="1"/>
</dbReference>
<dbReference type="AlphaFoldDB" id="D5BSF2"/>
<dbReference type="InterPro" id="IPR050623">
    <property type="entry name" value="Glucan_succinyl_AcylTrfase"/>
</dbReference>